<proteinExistence type="predicted"/>
<organism evidence="1 2">
    <name type="scientific">Anopheles farauti</name>
    <dbReference type="NCBI Taxonomy" id="69004"/>
    <lineage>
        <taxon>Eukaryota</taxon>
        <taxon>Metazoa</taxon>
        <taxon>Ecdysozoa</taxon>
        <taxon>Arthropoda</taxon>
        <taxon>Hexapoda</taxon>
        <taxon>Insecta</taxon>
        <taxon>Pterygota</taxon>
        <taxon>Neoptera</taxon>
        <taxon>Endopterygota</taxon>
        <taxon>Diptera</taxon>
        <taxon>Nematocera</taxon>
        <taxon>Culicoidea</taxon>
        <taxon>Culicidae</taxon>
        <taxon>Anophelinae</taxon>
        <taxon>Anopheles</taxon>
    </lineage>
</organism>
<evidence type="ECO:0000313" key="1">
    <source>
        <dbReference type="EnsemblMetazoa" id="AFAF012740-PA"/>
    </source>
</evidence>
<sequence length="260" mass="28562">MAGEMVVIEGATVTAGLFQKTFGCCCGTRWRKFCCTGANVVGGTGVVVVVEVVVVVLPARIDVKRTRLGPDTLRLLRRSHSRLIKRTFRGSAFEGVPGSDRCARLCSEELERIVDRCGGACSNGGLSLLTGLRIEAELLLRLLIETWGRGDGDLEVVASGRASTETLLNGSLGCRGGGRRWLMLLHVVERIATVRRRWLYGLLSERSRRGDDGLSKRWDLRLLRLQNGRWAELAEPRFVPESACAVRGVVVVDFRYSSSS</sequence>
<evidence type="ECO:0000313" key="2">
    <source>
        <dbReference type="Proteomes" id="UP000075886"/>
    </source>
</evidence>
<dbReference type="Proteomes" id="UP000075886">
    <property type="component" value="Unassembled WGS sequence"/>
</dbReference>
<dbReference type="VEuPathDB" id="VectorBase:AFAF012740"/>
<keyword evidence="2" id="KW-1185">Reference proteome</keyword>
<dbReference type="AlphaFoldDB" id="A0A182QLQ6"/>
<dbReference type="EMBL" id="AXCN02000024">
    <property type="status" value="NOT_ANNOTATED_CDS"/>
    <property type="molecule type" value="Genomic_DNA"/>
</dbReference>
<dbReference type="EnsemblMetazoa" id="AFAF012740-RA">
    <property type="protein sequence ID" value="AFAF012740-PA"/>
    <property type="gene ID" value="AFAF012740"/>
</dbReference>
<reference evidence="1" key="2">
    <citation type="submission" date="2020-05" db="UniProtKB">
        <authorList>
            <consortium name="EnsemblMetazoa"/>
        </authorList>
    </citation>
    <scope>IDENTIFICATION</scope>
    <source>
        <strain evidence="1">FAR1</strain>
    </source>
</reference>
<reference evidence="2" key="1">
    <citation type="submission" date="2014-01" db="EMBL/GenBank/DDBJ databases">
        <title>The Genome Sequence of Anopheles farauti FAR1 (V2).</title>
        <authorList>
            <consortium name="The Broad Institute Genomics Platform"/>
            <person name="Neafsey D.E."/>
            <person name="Besansky N."/>
            <person name="Howell P."/>
            <person name="Walton C."/>
            <person name="Young S.K."/>
            <person name="Zeng Q."/>
            <person name="Gargeya S."/>
            <person name="Fitzgerald M."/>
            <person name="Haas B."/>
            <person name="Abouelleil A."/>
            <person name="Allen A.W."/>
            <person name="Alvarado L."/>
            <person name="Arachchi H.M."/>
            <person name="Berlin A.M."/>
            <person name="Chapman S.B."/>
            <person name="Gainer-Dewar J."/>
            <person name="Goldberg J."/>
            <person name="Griggs A."/>
            <person name="Gujja S."/>
            <person name="Hansen M."/>
            <person name="Howarth C."/>
            <person name="Imamovic A."/>
            <person name="Ireland A."/>
            <person name="Larimer J."/>
            <person name="McCowan C."/>
            <person name="Murphy C."/>
            <person name="Pearson M."/>
            <person name="Poon T.W."/>
            <person name="Priest M."/>
            <person name="Roberts A."/>
            <person name="Saif S."/>
            <person name="Shea T."/>
            <person name="Sisk P."/>
            <person name="Sykes S."/>
            <person name="Wortman J."/>
            <person name="Nusbaum C."/>
            <person name="Birren B."/>
        </authorList>
    </citation>
    <scope>NUCLEOTIDE SEQUENCE [LARGE SCALE GENOMIC DNA]</scope>
    <source>
        <strain evidence="2">FAR1</strain>
    </source>
</reference>
<protein>
    <submittedName>
        <fullName evidence="1">Uncharacterized protein</fullName>
    </submittedName>
</protein>
<name>A0A182QLQ6_9DIPT</name>
<accession>A0A182QLQ6</accession>